<gene>
    <name evidence="1" type="ORF">M9H77_23454</name>
</gene>
<organism evidence="1 2">
    <name type="scientific">Catharanthus roseus</name>
    <name type="common">Madagascar periwinkle</name>
    <name type="synonym">Vinca rosea</name>
    <dbReference type="NCBI Taxonomy" id="4058"/>
    <lineage>
        <taxon>Eukaryota</taxon>
        <taxon>Viridiplantae</taxon>
        <taxon>Streptophyta</taxon>
        <taxon>Embryophyta</taxon>
        <taxon>Tracheophyta</taxon>
        <taxon>Spermatophyta</taxon>
        <taxon>Magnoliopsida</taxon>
        <taxon>eudicotyledons</taxon>
        <taxon>Gunneridae</taxon>
        <taxon>Pentapetalae</taxon>
        <taxon>asterids</taxon>
        <taxon>lamiids</taxon>
        <taxon>Gentianales</taxon>
        <taxon>Apocynaceae</taxon>
        <taxon>Rauvolfioideae</taxon>
        <taxon>Vinceae</taxon>
        <taxon>Catharanthinae</taxon>
        <taxon>Catharanthus</taxon>
    </lineage>
</organism>
<name>A0ACC0AU27_CATRO</name>
<reference evidence="2" key="1">
    <citation type="journal article" date="2023" name="Nat. Plants">
        <title>Single-cell RNA sequencing provides a high-resolution roadmap for understanding the multicellular compartmentation of specialized metabolism.</title>
        <authorList>
            <person name="Sun S."/>
            <person name="Shen X."/>
            <person name="Li Y."/>
            <person name="Li Y."/>
            <person name="Wang S."/>
            <person name="Li R."/>
            <person name="Zhang H."/>
            <person name="Shen G."/>
            <person name="Guo B."/>
            <person name="Wei J."/>
            <person name="Xu J."/>
            <person name="St-Pierre B."/>
            <person name="Chen S."/>
            <person name="Sun C."/>
        </authorList>
    </citation>
    <scope>NUCLEOTIDE SEQUENCE [LARGE SCALE GENOMIC DNA]</scope>
</reference>
<keyword evidence="2" id="KW-1185">Reference proteome</keyword>
<dbReference type="EMBL" id="CM044705">
    <property type="protein sequence ID" value="KAI5664131.1"/>
    <property type="molecule type" value="Genomic_DNA"/>
</dbReference>
<protein>
    <submittedName>
        <fullName evidence="1">Uncharacterized protein</fullName>
    </submittedName>
</protein>
<evidence type="ECO:0000313" key="2">
    <source>
        <dbReference type="Proteomes" id="UP001060085"/>
    </source>
</evidence>
<sequence length="150" mass="16460">MDNVNSYILSLLSGLCNGTRLIIKRLGESVIEAEAITRIRTRVTYYINKIDMFKDKTFENVGVYLPKAVFCHGQLYVDASTVTSCNRLKFYIDNNGKCEDNIVKNVVYSEIFSNIHEVSGTVEADGCVVGAEDEGGASKCASCSVCVYGS</sequence>
<proteinExistence type="predicted"/>
<accession>A0ACC0AU27</accession>
<dbReference type="Proteomes" id="UP001060085">
    <property type="component" value="Linkage Group LG05"/>
</dbReference>
<comment type="caution">
    <text evidence="1">The sequence shown here is derived from an EMBL/GenBank/DDBJ whole genome shotgun (WGS) entry which is preliminary data.</text>
</comment>
<evidence type="ECO:0000313" key="1">
    <source>
        <dbReference type="EMBL" id="KAI5664131.1"/>
    </source>
</evidence>